<sequence>MFGQQIARACACAGQLQPERRPVCPSSTSRLLCRCAYTACRGLQCCNRTQSERRL</sequence>
<evidence type="ECO:0000313" key="2">
    <source>
        <dbReference type="Proteomes" id="UP001230504"/>
    </source>
</evidence>
<accession>A0AAD8V2Z2</accession>
<protein>
    <submittedName>
        <fullName evidence="1">Uncharacterized protein</fullName>
    </submittedName>
</protein>
<dbReference type="AlphaFoldDB" id="A0AAD8V2Z2"/>
<proteinExistence type="predicted"/>
<evidence type="ECO:0000313" key="1">
    <source>
        <dbReference type="EMBL" id="KAK1585323.1"/>
    </source>
</evidence>
<reference evidence="1" key="1">
    <citation type="submission" date="2021-06" db="EMBL/GenBank/DDBJ databases">
        <title>Comparative genomics, transcriptomics and evolutionary studies reveal genomic signatures of adaptation to plant cell wall in hemibiotrophic fungi.</title>
        <authorList>
            <consortium name="DOE Joint Genome Institute"/>
            <person name="Baroncelli R."/>
            <person name="Diaz J.F."/>
            <person name="Benocci T."/>
            <person name="Peng M."/>
            <person name="Battaglia E."/>
            <person name="Haridas S."/>
            <person name="Andreopoulos W."/>
            <person name="Labutti K."/>
            <person name="Pangilinan J."/>
            <person name="Floch G.L."/>
            <person name="Makela M.R."/>
            <person name="Henrissat B."/>
            <person name="Grigoriev I.V."/>
            <person name="Crouch J.A."/>
            <person name="De Vries R.P."/>
            <person name="Sukno S.A."/>
            <person name="Thon M.R."/>
        </authorList>
    </citation>
    <scope>NUCLEOTIDE SEQUENCE</scope>
    <source>
        <strain evidence="1">CBS 125086</strain>
    </source>
</reference>
<dbReference type="RefSeq" id="XP_060412349.1">
    <property type="nucleotide sequence ID" value="XM_060558208.1"/>
</dbReference>
<organism evidence="1 2">
    <name type="scientific">Colletotrichum navitas</name>
    <dbReference type="NCBI Taxonomy" id="681940"/>
    <lineage>
        <taxon>Eukaryota</taxon>
        <taxon>Fungi</taxon>
        <taxon>Dikarya</taxon>
        <taxon>Ascomycota</taxon>
        <taxon>Pezizomycotina</taxon>
        <taxon>Sordariomycetes</taxon>
        <taxon>Hypocreomycetidae</taxon>
        <taxon>Glomerellales</taxon>
        <taxon>Glomerellaceae</taxon>
        <taxon>Colletotrichum</taxon>
        <taxon>Colletotrichum graminicola species complex</taxon>
    </lineage>
</organism>
<dbReference type="EMBL" id="JAHLJV010000045">
    <property type="protein sequence ID" value="KAK1585323.1"/>
    <property type="molecule type" value="Genomic_DNA"/>
</dbReference>
<gene>
    <name evidence="1" type="ORF">LY79DRAFT_558794</name>
</gene>
<dbReference type="Proteomes" id="UP001230504">
    <property type="component" value="Unassembled WGS sequence"/>
</dbReference>
<dbReference type="GeneID" id="85442448"/>
<name>A0AAD8V2Z2_9PEZI</name>
<keyword evidence="2" id="KW-1185">Reference proteome</keyword>
<comment type="caution">
    <text evidence="1">The sequence shown here is derived from an EMBL/GenBank/DDBJ whole genome shotgun (WGS) entry which is preliminary data.</text>
</comment>